<dbReference type="AlphaFoldDB" id="A0A820AAV4"/>
<dbReference type="SUPFAM" id="SSF53335">
    <property type="entry name" value="S-adenosyl-L-methionine-dependent methyltransferases"/>
    <property type="match status" value="1"/>
</dbReference>
<sequence>IKMATTESDDNSSNEWSQLAQTYQDLFVPRLQPLYDTMAHYAVKKIQSNDTKGEYQLLDYGTGPGEPILTILQQLTTNHLYNVKLQATDSSRGMLSLAEERLRKLKNPYLTVNFSITHDSSNTNDYDIITTSLVLPYASNQGQMLRDFFQQLKPNGLLISSHWPHPEQVPFLAIIKRIIKFMVTGERIDTSDLESNVSFCCWPEEITRRIFVTEGYTIEQWITVDLPMPFPDIRTLLSLARPFKWFRDSSLYLEAEEETKRILREDFHLELQSNESFELPSKAVVVVASK</sequence>
<organism evidence="2 3">
    <name type="scientific">Rotaria sordida</name>
    <dbReference type="NCBI Taxonomy" id="392033"/>
    <lineage>
        <taxon>Eukaryota</taxon>
        <taxon>Metazoa</taxon>
        <taxon>Spiralia</taxon>
        <taxon>Gnathifera</taxon>
        <taxon>Rotifera</taxon>
        <taxon>Eurotatoria</taxon>
        <taxon>Bdelloidea</taxon>
        <taxon>Philodinida</taxon>
        <taxon>Philodinidae</taxon>
        <taxon>Rotaria</taxon>
    </lineage>
</organism>
<reference evidence="2" key="1">
    <citation type="submission" date="2021-02" db="EMBL/GenBank/DDBJ databases">
        <authorList>
            <person name="Nowell W R."/>
        </authorList>
    </citation>
    <scope>NUCLEOTIDE SEQUENCE</scope>
</reference>
<dbReference type="Pfam" id="PF08242">
    <property type="entry name" value="Methyltransf_12"/>
    <property type="match status" value="1"/>
</dbReference>
<comment type="caution">
    <text evidence="2">The sequence shown here is derived from an EMBL/GenBank/DDBJ whole genome shotgun (WGS) entry which is preliminary data.</text>
</comment>
<accession>A0A820AAV4</accession>
<dbReference type="EMBL" id="CAJOBD010012484">
    <property type="protein sequence ID" value="CAF4180859.1"/>
    <property type="molecule type" value="Genomic_DNA"/>
</dbReference>
<dbReference type="InterPro" id="IPR029063">
    <property type="entry name" value="SAM-dependent_MTases_sf"/>
</dbReference>
<name>A0A820AAV4_9BILA</name>
<evidence type="ECO:0000313" key="2">
    <source>
        <dbReference type="EMBL" id="CAF4180859.1"/>
    </source>
</evidence>
<feature type="domain" description="Methyltransferase type 12" evidence="1">
    <location>
        <begin position="58"/>
        <end position="158"/>
    </location>
</feature>
<dbReference type="Gene3D" id="3.40.50.150">
    <property type="entry name" value="Vaccinia Virus protein VP39"/>
    <property type="match status" value="1"/>
</dbReference>
<proteinExistence type="predicted"/>
<evidence type="ECO:0000259" key="1">
    <source>
        <dbReference type="Pfam" id="PF08242"/>
    </source>
</evidence>
<dbReference type="InterPro" id="IPR013217">
    <property type="entry name" value="Methyltransf_12"/>
</dbReference>
<protein>
    <recommendedName>
        <fullName evidence="1">Methyltransferase type 12 domain-containing protein</fullName>
    </recommendedName>
</protein>
<gene>
    <name evidence="2" type="ORF">JBS370_LOCUS35504</name>
</gene>
<feature type="non-terminal residue" evidence="2">
    <location>
        <position position="1"/>
    </location>
</feature>
<dbReference type="Proteomes" id="UP000663836">
    <property type="component" value="Unassembled WGS sequence"/>
</dbReference>
<dbReference type="CDD" id="cd02440">
    <property type="entry name" value="AdoMet_MTases"/>
    <property type="match status" value="1"/>
</dbReference>
<evidence type="ECO:0000313" key="3">
    <source>
        <dbReference type="Proteomes" id="UP000663836"/>
    </source>
</evidence>